<accession>A0A1N7EFG8</accession>
<sequence length="85" mass="9948">MSYRVMPEEELFKLEESRTRAEIAETLVDAAEQIESGAVQLEEPTAEQHVTIPETPQFEIELERLTDSETGEERYELEYEIRWTA</sequence>
<dbReference type="InterPro" id="IPR027598">
    <property type="entry name" value="Amphi-Trp_dom"/>
</dbReference>
<feature type="domain" description="Amphi-Trp" evidence="1">
    <location>
        <begin position="6"/>
        <end position="84"/>
    </location>
</feature>
<dbReference type="Pfam" id="PF20068">
    <property type="entry name" value="Amphi-Trp"/>
    <property type="match status" value="1"/>
</dbReference>
<keyword evidence="3" id="KW-1185">Reference proteome</keyword>
<protein>
    <submittedName>
        <fullName evidence="2">Amphi-Trp domain-containing protein</fullName>
    </submittedName>
</protein>
<dbReference type="NCBIfam" id="TIGR04354">
    <property type="entry name" value="amphi-Trp"/>
    <property type="match status" value="1"/>
</dbReference>
<organism evidence="2 3">
    <name type="scientific">Natronorubrum thiooxidans</name>
    <dbReference type="NCBI Taxonomy" id="308853"/>
    <lineage>
        <taxon>Archaea</taxon>
        <taxon>Methanobacteriati</taxon>
        <taxon>Methanobacteriota</taxon>
        <taxon>Stenosarchaea group</taxon>
        <taxon>Halobacteria</taxon>
        <taxon>Halobacteriales</taxon>
        <taxon>Natrialbaceae</taxon>
        <taxon>Natronorubrum</taxon>
    </lineage>
</organism>
<dbReference type="EMBL" id="FTNR01000004">
    <property type="protein sequence ID" value="SIR86912.1"/>
    <property type="molecule type" value="Genomic_DNA"/>
</dbReference>
<reference evidence="3" key="1">
    <citation type="submission" date="2017-01" db="EMBL/GenBank/DDBJ databases">
        <authorList>
            <person name="Varghese N."/>
            <person name="Submissions S."/>
        </authorList>
    </citation>
    <scope>NUCLEOTIDE SEQUENCE [LARGE SCALE GENOMIC DNA]</scope>
    <source>
        <strain evidence="3">type strain: HArc-</strain>
    </source>
</reference>
<dbReference type="Proteomes" id="UP000185936">
    <property type="component" value="Unassembled WGS sequence"/>
</dbReference>
<evidence type="ECO:0000259" key="1">
    <source>
        <dbReference type="Pfam" id="PF20068"/>
    </source>
</evidence>
<gene>
    <name evidence="2" type="ORF">SAMN05421752_10457</name>
</gene>
<dbReference type="STRING" id="308853.SAMN05421752_10457"/>
<proteinExistence type="predicted"/>
<dbReference type="AlphaFoldDB" id="A0A1N7EFG8"/>
<name>A0A1N7EFG8_9EURY</name>
<evidence type="ECO:0000313" key="2">
    <source>
        <dbReference type="EMBL" id="SIR86912.1"/>
    </source>
</evidence>
<evidence type="ECO:0000313" key="3">
    <source>
        <dbReference type="Proteomes" id="UP000185936"/>
    </source>
</evidence>